<keyword evidence="2" id="KW-1185">Reference proteome</keyword>
<sequence>MLLVRESIRINPFVLTVSEPKGGSARQIMPVRNPVELILWLHYVIQSSSELQIEKPPPPISSSALLSRKHYCILGLDISFDFPVVFLLLSSNLPFSFSF</sequence>
<reference evidence="1 2" key="1">
    <citation type="journal article" date="2021" name="Plant Biotechnol. J.">
        <title>Multi-omics assisted identification of the key and species-specific regulatory components of drought-tolerant mechanisms in Gossypium stocksii.</title>
        <authorList>
            <person name="Yu D."/>
            <person name="Ke L."/>
            <person name="Zhang D."/>
            <person name="Wu Y."/>
            <person name="Sun Y."/>
            <person name="Mei J."/>
            <person name="Sun J."/>
            <person name="Sun Y."/>
        </authorList>
    </citation>
    <scope>NUCLEOTIDE SEQUENCE [LARGE SCALE GENOMIC DNA]</scope>
    <source>
        <strain evidence="2">cv. E1</strain>
        <tissue evidence="1">Leaf</tissue>
    </source>
</reference>
<dbReference type="EMBL" id="JAIQCV010000009">
    <property type="protein sequence ID" value="KAH1066558.1"/>
    <property type="molecule type" value="Genomic_DNA"/>
</dbReference>
<comment type="caution">
    <text evidence="1">The sequence shown here is derived from an EMBL/GenBank/DDBJ whole genome shotgun (WGS) entry which is preliminary data.</text>
</comment>
<name>A0A9D3V1M1_9ROSI</name>
<accession>A0A9D3V1M1</accession>
<dbReference type="Proteomes" id="UP000828251">
    <property type="component" value="Unassembled WGS sequence"/>
</dbReference>
<organism evidence="1 2">
    <name type="scientific">Gossypium stocksii</name>
    <dbReference type="NCBI Taxonomy" id="47602"/>
    <lineage>
        <taxon>Eukaryota</taxon>
        <taxon>Viridiplantae</taxon>
        <taxon>Streptophyta</taxon>
        <taxon>Embryophyta</taxon>
        <taxon>Tracheophyta</taxon>
        <taxon>Spermatophyta</taxon>
        <taxon>Magnoliopsida</taxon>
        <taxon>eudicotyledons</taxon>
        <taxon>Gunneridae</taxon>
        <taxon>Pentapetalae</taxon>
        <taxon>rosids</taxon>
        <taxon>malvids</taxon>
        <taxon>Malvales</taxon>
        <taxon>Malvaceae</taxon>
        <taxon>Malvoideae</taxon>
        <taxon>Gossypium</taxon>
    </lineage>
</organism>
<gene>
    <name evidence="1" type="ORF">J1N35_031545</name>
</gene>
<protein>
    <submittedName>
        <fullName evidence="1">Uncharacterized protein</fullName>
    </submittedName>
</protein>
<evidence type="ECO:0000313" key="2">
    <source>
        <dbReference type="Proteomes" id="UP000828251"/>
    </source>
</evidence>
<dbReference type="AlphaFoldDB" id="A0A9D3V1M1"/>
<proteinExistence type="predicted"/>
<dbReference type="OrthoDB" id="10469327at2759"/>
<evidence type="ECO:0000313" key="1">
    <source>
        <dbReference type="EMBL" id="KAH1066558.1"/>
    </source>
</evidence>